<protein>
    <submittedName>
        <fullName evidence="2">GNAT family N-acetyltransferase</fullName>
    </submittedName>
</protein>
<dbReference type="EMBL" id="CP082781">
    <property type="protein sequence ID" value="UGS27418.1"/>
    <property type="molecule type" value="Genomic_DNA"/>
</dbReference>
<accession>A0ABY3RTM2</accession>
<feature type="domain" description="N-acetyltransferase" evidence="1">
    <location>
        <begin position="12"/>
        <end position="169"/>
    </location>
</feature>
<sequence length="169" mass="18454">MTGSLRSSTAPLTVRRFRRSDWGWVQRWFEDETLDRELGPLDEEWLDHVLTETDGVELVVEEPGADSGTGAPVALIGIVWGGADHGAAGLPHAVTDLAVDPARRRSSLGRRALDAALAWPGHPANDAWVAYVDQENPGAFAFFTAVGWSHQGLDPDPSDEDAMHRFTRT</sequence>
<name>A0ABY3RTM2_9MICO</name>
<dbReference type="SUPFAM" id="SSF55729">
    <property type="entry name" value="Acyl-CoA N-acyltransferases (Nat)"/>
    <property type="match status" value="1"/>
</dbReference>
<dbReference type="CDD" id="cd04301">
    <property type="entry name" value="NAT_SF"/>
    <property type="match status" value="1"/>
</dbReference>
<evidence type="ECO:0000259" key="1">
    <source>
        <dbReference type="PROSITE" id="PS51186"/>
    </source>
</evidence>
<dbReference type="Pfam" id="PF00583">
    <property type="entry name" value="Acetyltransf_1"/>
    <property type="match status" value="1"/>
</dbReference>
<organism evidence="2 3">
    <name type="scientific">Microbacterium resistens</name>
    <dbReference type="NCBI Taxonomy" id="156977"/>
    <lineage>
        <taxon>Bacteria</taxon>
        <taxon>Bacillati</taxon>
        <taxon>Actinomycetota</taxon>
        <taxon>Actinomycetes</taxon>
        <taxon>Micrococcales</taxon>
        <taxon>Microbacteriaceae</taxon>
        <taxon>Microbacterium</taxon>
    </lineage>
</organism>
<proteinExistence type="predicted"/>
<gene>
    <name evidence="2" type="ORF">K8F61_04245</name>
</gene>
<evidence type="ECO:0000313" key="2">
    <source>
        <dbReference type="EMBL" id="UGS27418.1"/>
    </source>
</evidence>
<evidence type="ECO:0000313" key="3">
    <source>
        <dbReference type="Proteomes" id="UP001199642"/>
    </source>
</evidence>
<dbReference type="Proteomes" id="UP001199642">
    <property type="component" value="Chromosome"/>
</dbReference>
<keyword evidence="3" id="KW-1185">Reference proteome</keyword>
<dbReference type="Gene3D" id="3.40.630.30">
    <property type="match status" value="1"/>
</dbReference>
<dbReference type="PROSITE" id="PS51186">
    <property type="entry name" value="GNAT"/>
    <property type="match status" value="1"/>
</dbReference>
<dbReference type="InterPro" id="IPR016181">
    <property type="entry name" value="Acyl_CoA_acyltransferase"/>
</dbReference>
<dbReference type="RefSeq" id="WP_231820787.1">
    <property type="nucleotide sequence ID" value="NZ_CP082781.1"/>
</dbReference>
<dbReference type="InterPro" id="IPR000182">
    <property type="entry name" value="GNAT_dom"/>
</dbReference>
<reference evidence="2 3" key="1">
    <citation type="submission" date="2023-01" db="EMBL/GenBank/DDBJ databases">
        <title>Characterization of estradiol degrading bacteria Microbacterium sp. MZT7 and reveal degrading genes through genome analysis.</title>
        <authorList>
            <person name="Hao P."/>
            <person name="Gao Y."/>
        </authorList>
    </citation>
    <scope>NUCLEOTIDE SEQUENCE [LARGE SCALE GENOMIC DNA]</scope>
    <source>
        <strain evidence="2 3">MZT7</strain>
    </source>
</reference>